<keyword evidence="7" id="KW-0119">Carbohydrate metabolism</keyword>
<protein>
    <recommendedName>
        <fullName evidence="2">chitinase</fullName>
        <ecNumber evidence="2">3.2.1.14</ecNumber>
    </recommendedName>
</protein>
<sequence length="589" mass="59026">MRRPRTVAAVLSALATAVASAGLVLGSGAGAQAATTAATPLPAHVFAPYFEAYNGDSPAALSQASGAKYLTMAFVQTEAQGSCTPYWNGDSSTPIAQSEYGADFTTIRSRGGDVIPSFGGYAADNGGTEIADSCTSVDSIAAAYEKVITTYDVSRLDMDIEDNSLENSAGIDRRNKAIKKVQDWAAANGRSVQISYTLPTTTSGLASSGLAVLKNAVTNGARVDVVNLMTFDYYDGASHNMAQDTQTAITGLKGQLAKLYPSKTEAQLWGMTGIIEMPGIDDYGPAETFTTADATSVYNWAVSKGVGTLSFWALQRDNGGCPGTGGSDTCSGIAQDTWYFSHTFAPFTTGGGTGPVTDDYSVAVAPGSATVAPGGSATATVSTAVTSGSAKTVALTTSGAPAGVTATLSPASVTAGGTSALKVTASASAAPGTYKVSVTGAAGTLSHSAVFTLTVSGPGGGTGSLVNGDFETGSLGPWTCESGGSVVSTPVHGGSHALAAAATASQTGECTQTLTLSPNTKYTLSGWVQGSYGYLGVKGGATASTWGSSSGYAKQSVAFTTGAGGAVTVYLHGWYGQGTVYGDDLSVTS</sequence>
<evidence type="ECO:0000313" key="12">
    <source>
        <dbReference type="EMBL" id="WTW67174.1"/>
    </source>
</evidence>
<dbReference type="InterPro" id="IPR017853">
    <property type="entry name" value="GH"/>
</dbReference>
<comment type="catalytic activity">
    <reaction evidence="1">
        <text>Random endo-hydrolysis of N-acetyl-beta-D-glucosaminide (1-&gt;4)-beta-linkages in chitin and chitodextrins.</text>
        <dbReference type="EC" id="3.2.1.14"/>
    </reaction>
</comment>
<evidence type="ECO:0000256" key="7">
    <source>
        <dbReference type="ARBA" id="ARBA00023277"/>
    </source>
</evidence>
<keyword evidence="9" id="KW-0624">Polysaccharide degradation</keyword>
<dbReference type="PROSITE" id="PS51910">
    <property type="entry name" value="GH18_2"/>
    <property type="match status" value="1"/>
</dbReference>
<evidence type="ECO:0000256" key="4">
    <source>
        <dbReference type="ARBA" id="ARBA00022729"/>
    </source>
</evidence>
<evidence type="ECO:0000256" key="2">
    <source>
        <dbReference type="ARBA" id="ARBA00012729"/>
    </source>
</evidence>
<feature type="signal peptide" evidence="10">
    <location>
        <begin position="1"/>
        <end position="21"/>
    </location>
</feature>
<dbReference type="CDD" id="cd06543">
    <property type="entry name" value="GH18_PF-ChiA-like"/>
    <property type="match status" value="1"/>
</dbReference>
<dbReference type="EMBL" id="CP108313">
    <property type="protein sequence ID" value="WTW67174.1"/>
    <property type="molecule type" value="Genomic_DNA"/>
</dbReference>
<accession>A0AAU2VI08</accession>
<keyword evidence="3" id="KW-0147">Chitin-binding</keyword>
<evidence type="ECO:0000256" key="10">
    <source>
        <dbReference type="SAM" id="SignalP"/>
    </source>
</evidence>
<dbReference type="Gene3D" id="2.60.120.260">
    <property type="entry name" value="Galactose-binding domain-like"/>
    <property type="match status" value="1"/>
</dbReference>
<evidence type="ECO:0000256" key="3">
    <source>
        <dbReference type="ARBA" id="ARBA00022669"/>
    </source>
</evidence>
<evidence type="ECO:0000256" key="9">
    <source>
        <dbReference type="ARBA" id="ARBA00023326"/>
    </source>
</evidence>
<evidence type="ECO:0000256" key="1">
    <source>
        <dbReference type="ARBA" id="ARBA00000822"/>
    </source>
</evidence>
<dbReference type="FunFam" id="3.20.20.80:FF:000118">
    <property type="entry name" value="Probable bifunctional chitinase/lysozyme"/>
    <property type="match status" value="1"/>
</dbReference>
<dbReference type="InterPro" id="IPR001223">
    <property type="entry name" value="Glyco_hydro18_cat"/>
</dbReference>
<dbReference type="GO" id="GO:0008843">
    <property type="term" value="F:endochitinase activity"/>
    <property type="evidence" value="ECO:0007669"/>
    <property type="project" value="UniProtKB-EC"/>
</dbReference>
<evidence type="ECO:0000259" key="11">
    <source>
        <dbReference type="PROSITE" id="PS51910"/>
    </source>
</evidence>
<dbReference type="Gene3D" id="3.20.20.80">
    <property type="entry name" value="Glycosidases"/>
    <property type="match status" value="1"/>
</dbReference>
<dbReference type="SUPFAM" id="SSF51445">
    <property type="entry name" value="(Trans)glycosidases"/>
    <property type="match status" value="1"/>
</dbReference>
<proteinExistence type="predicted"/>
<feature type="chain" id="PRO_5043536048" description="chitinase" evidence="10">
    <location>
        <begin position="22"/>
        <end position="589"/>
    </location>
</feature>
<dbReference type="InterPro" id="IPR003305">
    <property type="entry name" value="CenC_carb-bd"/>
</dbReference>
<dbReference type="PANTHER" id="PTHR42976:SF1">
    <property type="entry name" value="GH18 DOMAIN-CONTAINING PROTEIN-RELATED"/>
    <property type="match status" value="1"/>
</dbReference>
<reference evidence="12" key="1">
    <citation type="submission" date="2022-10" db="EMBL/GenBank/DDBJ databases">
        <title>The complete genomes of actinobacterial strains from the NBC collection.</title>
        <authorList>
            <person name="Joergensen T.S."/>
            <person name="Alvarez Arevalo M."/>
            <person name="Sterndorff E.B."/>
            <person name="Faurdal D."/>
            <person name="Vuksanovic O."/>
            <person name="Mourched A.-S."/>
            <person name="Charusanti P."/>
            <person name="Shaw S."/>
            <person name="Blin K."/>
            <person name="Weber T."/>
        </authorList>
    </citation>
    <scope>NUCLEOTIDE SEQUENCE</scope>
    <source>
        <strain evidence="12">NBC_00008</strain>
    </source>
</reference>
<organism evidence="12">
    <name type="scientific">Streptomyces sp. NBC_00008</name>
    <dbReference type="NCBI Taxonomy" id="2903610"/>
    <lineage>
        <taxon>Bacteria</taxon>
        <taxon>Bacillati</taxon>
        <taxon>Actinomycetota</taxon>
        <taxon>Actinomycetes</taxon>
        <taxon>Kitasatosporales</taxon>
        <taxon>Streptomycetaceae</taxon>
        <taxon>Streptomyces</taxon>
    </lineage>
</organism>
<dbReference type="GO" id="GO:0000272">
    <property type="term" value="P:polysaccharide catabolic process"/>
    <property type="evidence" value="ECO:0007669"/>
    <property type="project" value="UniProtKB-KW"/>
</dbReference>
<dbReference type="AlphaFoldDB" id="A0AAU2VI08"/>
<keyword evidence="6" id="KW-0146">Chitin degradation</keyword>
<dbReference type="Pfam" id="PF02018">
    <property type="entry name" value="CBM_4_9"/>
    <property type="match status" value="1"/>
</dbReference>
<dbReference type="InterPro" id="IPR052750">
    <property type="entry name" value="GH18_Chitinase"/>
</dbReference>
<gene>
    <name evidence="12" type="ORF">OG398_02235</name>
</gene>
<dbReference type="Pfam" id="PF00704">
    <property type="entry name" value="Glyco_hydro_18"/>
    <property type="match status" value="1"/>
</dbReference>
<dbReference type="GO" id="GO:0008061">
    <property type="term" value="F:chitin binding"/>
    <property type="evidence" value="ECO:0007669"/>
    <property type="project" value="UniProtKB-KW"/>
</dbReference>
<keyword evidence="4 10" id="KW-0732">Signal</keyword>
<evidence type="ECO:0000256" key="6">
    <source>
        <dbReference type="ARBA" id="ARBA00023024"/>
    </source>
</evidence>
<dbReference type="GO" id="GO:0006032">
    <property type="term" value="P:chitin catabolic process"/>
    <property type="evidence" value="ECO:0007669"/>
    <property type="project" value="UniProtKB-KW"/>
</dbReference>
<keyword evidence="5 12" id="KW-0378">Hydrolase</keyword>
<feature type="domain" description="GH18" evidence="11">
    <location>
        <begin position="44"/>
        <end position="341"/>
    </location>
</feature>
<evidence type="ECO:0000256" key="5">
    <source>
        <dbReference type="ARBA" id="ARBA00022801"/>
    </source>
</evidence>
<keyword evidence="8" id="KW-0326">Glycosidase</keyword>
<evidence type="ECO:0000256" key="8">
    <source>
        <dbReference type="ARBA" id="ARBA00023295"/>
    </source>
</evidence>
<dbReference type="EC" id="3.2.1.14" evidence="2"/>
<dbReference type="PANTHER" id="PTHR42976">
    <property type="entry name" value="BIFUNCTIONAL CHITINASE/LYSOZYME-RELATED"/>
    <property type="match status" value="1"/>
</dbReference>
<name>A0AAU2VI08_9ACTN</name>